<keyword evidence="1" id="KW-0732">Signal</keyword>
<evidence type="ECO:0000313" key="4">
    <source>
        <dbReference type="Proteomes" id="UP000436088"/>
    </source>
</evidence>
<dbReference type="Proteomes" id="UP000436088">
    <property type="component" value="Unassembled WGS sequence"/>
</dbReference>
<proteinExistence type="predicted"/>
<gene>
    <name evidence="3" type="ORF">F3Y22_tig00007895pilonHSYRG00018</name>
</gene>
<organism evidence="3 4">
    <name type="scientific">Hibiscus syriacus</name>
    <name type="common">Rose of Sharon</name>
    <dbReference type="NCBI Taxonomy" id="106335"/>
    <lineage>
        <taxon>Eukaryota</taxon>
        <taxon>Viridiplantae</taxon>
        <taxon>Streptophyta</taxon>
        <taxon>Embryophyta</taxon>
        <taxon>Tracheophyta</taxon>
        <taxon>Spermatophyta</taxon>
        <taxon>Magnoliopsida</taxon>
        <taxon>eudicotyledons</taxon>
        <taxon>Gunneridae</taxon>
        <taxon>Pentapetalae</taxon>
        <taxon>rosids</taxon>
        <taxon>malvids</taxon>
        <taxon>Malvales</taxon>
        <taxon>Malvaceae</taxon>
        <taxon>Malvoideae</taxon>
        <taxon>Hibiscus</taxon>
    </lineage>
</organism>
<dbReference type="AlphaFoldDB" id="A0A6A3CBK6"/>
<dbReference type="OrthoDB" id="1934652at2759"/>
<dbReference type="Gene3D" id="2.60.40.420">
    <property type="entry name" value="Cupredoxins - blue copper proteins"/>
    <property type="match status" value="1"/>
</dbReference>
<sequence>MRMAIRGSSVLIPVMVFLMVFQLQYEAIHSYTPVHYMVGDEDGWDPVISMEGWAKGKDFHAGDVLEFVYGSGIDVSIVDQEAHDDCSVNDKSIEFSTGDDNITLAFGANYFICSRPIVCQAGLKLAINATAPPPSL</sequence>
<comment type="caution">
    <text evidence="3">The sequence shown here is derived from an EMBL/GenBank/DDBJ whole genome shotgun (WGS) entry which is preliminary data.</text>
</comment>
<dbReference type="GO" id="GO:0009055">
    <property type="term" value="F:electron transfer activity"/>
    <property type="evidence" value="ECO:0007669"/>
    <property type="project" value="InterPro"/>
</dbReference>
<reference evidence="3" key="1">
    <citation type="submission" date="2019-09" db="EMBL/GenBank/DDBJ databases">
        <title>Draft genome information of white flower Hibiscus syriacus.</title>
        <authorList>
            <person name="Kim Y.-M."/>
        </authorList>
    </citation>
    <scope>NUCLEOTIDE SEQUENCE [LARGE SCALE GENOMIC DNA]</scope>
    <source>
        <strain evidence="3">YM2019G1</strain>
    </source>
</reference>
<feature type="signal peptide" evidence="1">
    <location>
        <begin position="1"/>
        <end position="27"/>
    </location>
</feature>
<feature type="chain" id="PRO_5025375082" evidence="1">
    <location>
        <begin position="28"/>
        <end position="136"/>
    </location>
</feature>
<dbReference type="GO" id="GO:0005886">
    <property type="term" value="C:plasma membrane"/>
    <property type="evidence" value="ECO:0007669"/>
    <property type="project" value="TreeGrafter"/>
</dbReference>
<evidence type="ECO:0000313" key="3">
    <source>
        <dbReference type="EMBL" id="KAE8725997.1"/>
    </source>
</evidence>
<feature type="domain" description="Phytocyanin" evidence="2">
    <location>
        <begin position="34"/>
        <end position="131"/>
    </location>
</feature>
<dbReference type="InterPro" id="IPR003245">
    <property type="entry name" value="Phytocyanin_dom"/>
</dbReference>
<evidence type="ECO:0000256" key="1">
    <source>
        <dbReference type="SAM" id="SignalP"/>
    </source>
</evidence>
<evidence type="ECO:0000259" key="2">
    <source>
        <dbReference type="PROSITE" id="PS51485"/>
    </source>
</evidence>
<dbReference type="InterPro" id="IPR039391">
    <property type="entry name" value="Phytocyanin-like"/>
</dbReference>
<dbReference type="SUPFAM" id="SSF49503">
    <property type="entry name" value="Cupredoxins"/>
    <property type="match status" value="1"/>
</dbReference>
<name>A0A6A3CBK6_HIBSY</name>
<dbReference type="InterPro" id="IPR008972">
    <property type="entry name" value="Cupredoxin"/>
</dbReference>
<protein>
    <submittedName>
        <fullName evidence="3">Leucine-rich repeat family protein isoform 1</fullName>
    </submittedName>
</protein>
<dbReference type="Pfam" id="PF02298">
    <property type="entry name" value="Cu_bind_like"/>
    <property type="match status" value="1"/>
</dbReference>
<dbReference type="EMBL" id="VEPZ02000396">
    <property type="protein sequence ID" value="KAE8725997.1"/>
    <property type="molecule type" value="Genomic_DNA"/>
</dbReference>
<dbReference type="PANTHER" id="PTHR33021">
    <property type="entry name" value="BLUE COPPER PROTEIN"/>
    <property type="match status" value="1"/>
</dbReference>
<dbReference type="PANTHER" id="PTHR33021:SF292">
    <property type="entry name" value="EARLY NODULIN-LIKE PROTEIN 22"/>
    <property type="match status" value="1"/>
</dbReference>
<dbReference type="PROSITE" id="PS51485">
    <property type="entry name" value="PHYTOCYANIN"/>
    <property type="match status" value="1"/>
</dbReference>
<accession>A0A6A3CBK6</accession>
<keyword evidence="4" id="KW-1185">Reference proteome</keyword>